<dbReference type="EMBL" id="AYYO01000005">
    <property type="protein sequence ID" value="KRM56327.1"/>
    <property type="molecule type" value="Genomic_DNA"/>
</dbReference>
<reference evidence="2 3" key="1">
    <citation type="journal article" date="2015" name="Genome Announc.">
        <title>Expanding the biotechnology potential of lactobacilli through comparative genomics of 213 strains and associated genera.</title>
        <authorList>
            <person name="Sun Z."/>
            <person name="Harris H.M."/>
            <person name="McCann A."/>
            <person name="Guo C."/>
            <person name="Argimon S."/>
            <person name="Zhang W."/>
            <person name="Yang X."/>
            <person name="Jeffery I.B."/>
            <person name="Cooney J.C."/>
            <person name="Kagawa T.F."/>
            <person name="Liu W."/>
            <person name="Song Y."/>
            <person name="Salvetti E."/>
            <person name="Wrobel A."/>
            <person name="Rasinkangas P."/>
            <person name="Parkhill J."/>
            <person name="Rea M.C."/>
            <person name="O'Sullivan O."/>
            <person name="Ritari J."/>
            <person name="Douillard F.P."/>
            <person name="Paul Ross R."/>
            <person name="Yang R."/>
            <person name="Briner A.E."/>
            <person name="Felis G.E."/>
            <person name="de Vos W.M."/>
            <person name="Barrangou R."/>
            <person name="Klaenhammer T.R."/>
            <person name="Caufield P.W."/>
            <person name="Cui Y."/>
            <person name="Zhang H."/>
            <person name="O'Toole P.W."/>
        </authorList>
    </citation>
    <scope>NUCLEOTIDE SEQUENCE [LARGE SCALE GENOMIC DNA]</scope>
    <source>
        <strain evidence="2 3">DSM 20505</strain>
    </source>
</reference>
<dbReference type="AlphaFoldDB" id="A0A0R1ZMS1"/>
<keyword evidence="1" id="KW-0812">Transmembrane</keyword>
<dbReference type="PATRIC" id="fig|1291052.5.peg.11"/>
<comment type="caution">
    <text evidence="2">The sequence shown here is derived from an EMBL/GenBank/DDBJ whole genome shotgun (WGS) entry which is preliminary data.</text>
</comment>
<protein>
    <submittedName>
        <fullName evidence="2">Uncharacterized protein</fullName>
    </submittedName>
</protein>
<sequence>MIDGGGDMIQLTLVVVGSLIAVTVLLLAGWMLVYGWWQGRPERILGPHSPVTALNTQYAERLRQDFAPVTVKVTAVSSSEFDYFDPYLWYGGYLFLHGDDEAALIRAYESATQDYRTYSAQYAQAASKMLNWELSGWKQHRLRHFLSNYKLPAPRDATLTVRVRLTGTEAAKREDTQKNYALKLSERGRLYRMAAARKQNFLALGNPIDEAEAS</sequence>
<gene>
    <name evidence="2" type="ORF">FC18_GL000010</name>
</gene>
<evidence type="ECO:0000313" key="2">
    <source>
        <dbReference type="EMBL" id="KRM56327.1"/>
    </source>
</evidence>
<keyword evidence="1" id="KW-1133">Transmembrane helix</keyword>
<keyword evidence="3" id="KW-1185">Reference proteome</keyword>
<proteinExistence type="predicted"/>
<evidence type="ECO:0000256" key="1">
    <source>
        <dbReference type="SAM" id="Phobius"/>
    </source>
</evidence>
<dbReference type="STRING" id="1291052.FC18_GL000010"/>
<keyword evidence="1" id="KW-0472">Membrane</keyword>
<name>A0A0R1ZMS1_9LACO</name>
<dbReference type="Proteomes" id="UP000051679">
    <property type="component" value="Unassembled WGS sequence"/>
</dbReference>
<accession>A0A0R1ZMS1</accession>
<organism evidence="2 3">
    <name type="scientific">Lacticaseibacillus sharpeae JCM 1186 = DSM 20505</name>
    <dbReference type="NCBI Taxonomy" id="1291052"/>
    <lineage>
        <taxon>Bacteria</taxon>
        <taxon>Bacillati</taxon>
        <taxon>Bacillota</taxon>
        <taxon>Bacilli</taxon>
        <taxon>Lactobacillales</taxon>
        <taxon>Lactobacillaceae</taxon>
        <taxon>Lacticaseibacillus</taxon>
    </lineage>
</organism>
<evidence type="ECO:0000313" key="3">
    <source>
        <dbReference type="Proteomes" id="UP000051679"/>
    </source>
</evidence>
<feature type="transmembrane region" description="Helical" evidence="1">
    <location>
        <begin position="12"/>
        <end position="37"/>
    </location>
</feature>